<keyword evidence="2" id="KW-0732">Signal</keyword>
<accession>A0A918XBX4</accession>
<dbReference type="Proteomes" id="UP000644693">
    <property type="component" value="Unassembled WGS sequence"/>
</dbReference>
<protein>
    <submittedName>
        <fullName evidence="3">Uncharacterized protein</fullName>
    </submittedName>
</protein>
<dbReference type="RefSeq" id="WP_189474223.1">
    <property type="nucleotide sequence ID" value="NZ_BMYM01000001.1"/>
</dbReference>
<dbReference type="AlphaFoldDB" id="A0A918XBX4"/>
<dbReference type="PROSITE" id="PS51257">
    <property type="entry name" value="PROKAR_LIPOPROTEIN"/>
    <property type="match status" value="1"/>
</dbReference>
<feature type="region of interest" description="Disordered" evidence="1">
    <location>
        <begin position="545"/>
        <end position="573"/>
    </location>
</feature>
<feature type="chain" id="PRO_5036696133" evidence="2">
    <location>
        <begin position="28"/>
        <end position="573"/>
    </location>
</feature>
<feature type="signal peptide" evidence="2">
    <location>
        <begin position="1"/>
        <end position="27"/>
    </location>
</feature>
<keyword evidence="4" id="KW-1185">Reference proteome</keyword>
<evidence type="ECO:0000256" key="1">
    <source>
        <dbReference type="SAM" id="MobiDB-lite"/>
    </source>
</evidence>
<dbReference type="EMBL" id="BMYM01000001">
    <property type="protein sequence ID" value="GHD25482.1"/>
    <property type="molecule type" value="Genomic_DNA"/>
</dbReference>
<gene>
    <name evidence="3" type="ORF">GCM10007053_01320</name>
</gene>
<proteinExistence type="predicted"/>
<reference evidence="3" key="1">
    <citation type="journal article" date="2014" name="Int. J. Syst. Evol. Microbiol.">
        <title>Complete genome sequence of Corynebacterium casei LMG S-19264T (=DSM 44701T), isolated from a smear-ripened cheese.</title>
        <authorList>
            <consortium name="US DOE Joint Genome Institute (JGI-PGF)"/>
            <person name="Walter F."/>
            <person name="Albersmeier A."/>
            <person name="Kalinowski J."/>
            <person name="Ruckert C."/>
        </authorList>
    </citation>
    <scope>NUCLEOTIDE SEQUENCE</scope>
    <source>
        <strain evidence="3">KCTC 23430</strain>
    </source>
</reference>
<comment type="caution">
    <text evidence="3">The sequence shown here is derived from an EMBL/GenBank/DDBJ whole genome shotgun (WGS) entry which is preliminary data.</text>
</comment>
<reference evidence="3" key="2">
    <citation type="submission" date="2020-09" db="EMBL/GenBank/DDBJ databases">
        <authorList>
            <person name="Sun Q."/>
            <person name="Kim S."/>
        </authorList>
    </citation>
    <scope>NUCLEOTIDE SEQUENCE</scope>
    <source>
        <strain evidence="3">KCTC 23430</strain>
    </source>
</reference>
<evidence type="ECO:0000313" key="4">
    <source>
        <dbReference type="Proteomes" id="UP000644693"/>
    </source>
</evidence>
<name>A0A918XBX4_9GAMM</name>
<organism evidence="3 4">
    <name type="scientific">Parahalioglobus pacificus</name>
    <dbReference type="NCBI Taxonomy" id="930806"/>
    <lineage>
        <taxon>Bacteria</taxon>
        <taxon>Pseudomonadati</taxon>
        <taxon>Pseudomonadota</taxon>
        <taxon>Gammaproteobacteria</taxon>
        <taxon>Cellvibrionales</taxon>
        <taxon>Halieaceae</taxon>
        <taxon>Parahalioglobus</taxon>
    </lineage>
</organism>
<evidence type="ECO:0000313" key="3">
    <source>
        <dbReference type="EMBL" id="GHD25482.1"/>
    </source>
</evidence>
<sequence>MDSIFRLARCAGFVLLCVCFLASCSLFDPYVDPMDVSMVETIAADRTRGESAATIYPCALDPGDMQDAMNCARAVESAYFGAMGDQAMLSSLGGASLIALTAYTAGIAINDGSTTKVTDFALGTAALVAMSQWLSQPQRAQIYGLGAKALQCAVDVATPFKTAGDLAGVESHLVKLRADMNNTRGKLSELSGHLDAAGKVGGSASALLLVQSTRELLERAETSVKTGTALLKTHKQAPYALVASVHSINASVNLGLNSTVQSLATLPGALSSMLGMYGGLLEDFGGYGYSPAPEDTQEVIEAQSAKSRDDAPSAEIVAKTDALRTAATELQNSLARVEIDIGMLTPKLPEEAAEECGVDLTGVKQAISVNPAELTFGSEDANVLSVQISGGAGSYMYSADESALGIKQVPAFGRSLQVKPKAGAAGRYLITVSDASGNSGVVQVVVDAKAKGSGGDTTPGAEQAECTANKAGGMPGEVTLDKCKGRFPSTVKLSTAEEGLCTDAGKTLILQVTLKGKLPDGDQKTNLCNDGFYGPSTRKALLTFRASGDAPKRKPETDPVAQEDIDAVLAPPE</sequence>
<evidence type="ECO:0000256" key="2">
    <source>
        <dbReference type="SAM" id="SignalP"/>
    </source>
</evidence>